<evidence type="ECO:0000256" key="1">
    <source>
        <dbReference type="ARBA" id="ARBA00022723"/>
    </source>
</evidence>
<sequence>MGTLRRRLSLRKKRSYSFTGYDKEAPERGGARGGGTLPRQTSVDNKSVTLRLVSPAKSDSHLDVQDGGHGGDAISIGSGNTFMSDQSTLIIETTEKDKSHKYYLIPHTVARSGLNKLNIKGNKFHMFNNHMFSASHVAGGTACQACGMLIPRKFGRQGYVCRDCMMVVHKPCHCRLSTELTCPKASFPQLEMIHLEPQTETIDEEDIADEENKSMKVKRKESSKEKKSKKEAAKEEPPAVAVPAEMTNGKKVADAAADERVIL</sequence>
<feature type="domain" description="Phorbol-ester/DAG-type" evidence="4">
    <location>
        <begin position="129"/>
        <end position="182"/>
    </location>
</feature>
<gene>
    <name evidence="6" type="primary">LOC106812296</name>
</gene>
<accession>A0ABM1EHE9</accession>
<dbReference type="PANTHER" id="PTHR21119">
    <property type="entry name" value="C2 DOMAIN-CONTAINING PROTEIN"/>
    <property type="match status" value="1"/>
</dbReference>
<evidence type="ECO:0000256" key="3">
    <source>
        <dbReference type="SAM" id="MobiDB-lite"/>
    </source>
</evidence>
<dbReference type="GeneID" id="106812296"/>
<dbReference type="Gene3D" id="3.30.60.20">
    <property type="match status" value="1"/>
</dbReference>
<dbReference type="SUPFAM" id="SSF57889">
    <property type="entry name" value="Cysteine-rich domain"/>
    <property type="match status" value="1"/>
</dbReference>
<dbReference type="CDD" id="cd20831">
    <property type="entry name" value="C1_dGM13116p-like"/>
    <property type="match status" value="1"/>
</dbReference>
<keyword evidence="1" id="KW-0479">Metal-binding</keyword>
<feature type="compositionally biased region" description="Basic and acidic residues" evidence="3">
    <location>
        <begin position="21"/>
        <end position="30"/>
    </location>
</feature>
<evidence type="ECO:0000313" key="5">
    <source>
        <dbReference type="Proteomes" id="UP000695022"/>
    </source>
</evidence>
<feature type="region of interest" description="Disordered" evidence="3">
    <location>
        <begin position="198"/>
        <end position="252"/>
    </location>
</feature>
<evidence type="ECO:0000256" key="2">
    <source>
        <dbReference type="ARBA" id="ARBA00022833"/>
    </source>
</evidence>
<feature type="region of interest" description="Disordered" evidence="3">
    <location>
        <begin position="19"/>
        <end position="44"/>
    </location>
</feature>
<dbReference type="PROSITE" id="PS50081">
    <property type="entry name" value="ZF_DAG_PE_2"/>
    <property type="match status" value="1"/>
</dbReference>
<keyword evidence="5" id="KW-1185">Reference proteome</keyword>
<feature type="compositionally biased region" description="Basic and acidic residues" evidence="3">
    <location>
        <begin position="210"/>
        <end position="237"/>
    </location>
</feature>
<organism evidence="5 6">
    <name type="scientific">Priapulus caudatus</name>
    <name type="common">Priapulid worm</name>
    <dbReference type="NCBI Taxonomy" id="37621"/>
    <lineage>
        <taxon>Eukaryota</taxon>
        <taxon>Metazoa</taxon>
        <taxon>Ecdysozoa</taxon>
        <taxon>Scalidophora</taxon>
        <taxon>Priapulida</taxon>
        <taxon>Priapulimorpha</taxon>
        <taxon>Priapulimorphida</taxon>
        <taxon>Priapulidae</taxon>
        <taxon>Priapulus</taxon>
    </lineage>
</organism>
<evidence type="ECO:0000259" key="4">
    <source>
        <dbReference type="PROSITE" id="PS50081"/>
    </source>
</evidence>
<reference evidence="6" key="1">
    <citation type="submission" date="2025-08" db="UniProtKB">
        <authorList>
            <consortium name="RefSeq"/>
        </authorList>
    </citation>
    <scope>IDENTIFICATION</scope>
</reference>
<name>A0ABM1EHE9_PRICU</name>
<dbReference type="InterPro" id="IPR046349">
    <property type="entry name" value="C1-like_sf"/>
</dbReference>
<dbReference type="PROSITE" id="PS00479">
    <property type="entry name" value="ZF_DAG_PE_1"/>
    <property type="match status" value="1"/>
</dbReference>
<protein>
    <submittedName>
        <fullName evidence="6">Uncharacterized protein LOC106812296</fullName>
    </submittedName>
</protein>
<dbReference type="PANTHER" id="PTHR21119:SF5">
    <property type="entry name" value="C2 DOMAIN-CONTAINING PROTEIN"/>
    <property type="match status" value="1"/>
</dbReference>
<proteinExistence type="predicted"/>
<dbReference type="Proteomes" id="UP000695022">
    <property type="component" value="Unplaced"/>
</dbReference>
<dbReference type="Pfam" id="PF00130">
    <property type="entry name" value="C1_1"/>
    <property type="match status" value="1"/>
</dbReference>
<evidence type="ECO:0000313" key="6">
    <source>
        <dbReference type="RefSeq" id="XP_014671620.1"/>
    </source>
</evidence>
<dbReference type="InterPro" id="IPR039934">
    <property type="entry name" value="C2CD2/C2CD2L"/>
</dbReference>
<dbReference type="InterPro" id="IPR002219">
    <property type="entry name" value="PKC_DAG/PE"/>
</dbReference>
<keyword evidence="2" id="KW-0862">Zinc</keyword>
<dbReference type="SMART" id="SM00109">
    <property type="entry name" value="C1"/>
    <property type="match status" value="1"/>
</dbReference>
<dbReference type="RefSeq" id="XP_014671620.1">
    <property type="nucleotide sequence ID" value="XM_014816134.1"/>
</dbReference>